<dbReference type="Pfam" id="PF00857">
    <property type="entry name" value="Isochorismatase"/>
    <property type="match status" value="1"/>
</dbReference>
<dbReference type="PANTHER" id="PTHR43540">
    <property type="entry name" value="PEROXYUREIDOACRYLATE/UREIDOACRYLATE AMIDOHYDROLASE-RELATED"/>
    <property type="match status" value="1"/>
</dbReference>
<protein>
    <submittedName>
        <fullName evidence="3">Cysteine hydrolase</fullName>
    </submittedName>
</protein>
<dbReference type="InterPro" id="IPR050272">
    <property type="entry name" value="Isochorismatase-like_hydrls"/>
</dbReference>
<reference evidence="3 4" key="1">
    <citation type="submission" date="2012-10" db="EMBL/GenBank/DDBJ databases">
        <title>The draft sequence of the Mycobacterium pheli genome.</title>
        <authorList>
            <person name="Pettersson B.M.F."/>
            <person name="Das S."/>
            <person name="Dasgupta S."/>
            <person name="Bhattacharya A."/>
            <person name="Kirsebom L.A."/>
        </authorList>
    </citation>
    <scope>NUCLEOTIDE SEQUENCE [LARGE SCALE GENOMIC DNA]</scope>
    <source>
        <strain evidence="3 4">CCUG 21000</strain>
    </source>
</reference>
<dbReference type="SUPFAM" id="SSF52499">
    <property type="entry name" value="Isochorismatase-like hydrolases"/>
    <property type="match status" value="1"/>
</dbReference>
<dbReference type="Gene3D" id="3.40.50.850">
    <property type="entry name" value="Isochorismatase-like"/>
    <property type="match status" value="1"/>
</dbReference>
<evidence type="ECO:0000313" key="4">
    <source>
        <dbReference type="Proteomes" id="UP000325690"/>
    </source>
</evidence>
<gene>
    <name evidence="3" type="ORF">MPHL21000_24325</name>
</gene>
<sequence>MPRQPLIVGNPVLVVVDIQEGGGMSAEQAGIPVMPGHAERVKVAERLVGAAREAGVPVVFFQEVHRASGVDFGRELDGTEGVHCVEGQPGTDLEPTLRPLPNEFHIVKRRYSGFIGTDFEIVLRGLKASTLILIGGLTDVCVHYTFADAHQRDYYVRVVTDCVGGSSQYRHDAALDAMEYLQTGALRTSDEIIEAFQNLSAAPTLEGAAR</sequence>
<dbReference type="CDD" id="cd00431">
    <property type="entry name" value="cysteine_hydrolases"/>
    <property type="match status" value="1"/>
</dbReference>
<dbReference type="RefSeq" id="WP_061482219.1">
    <property type="nucleotide sequence ID" value="NZ_ANBO01000002.1"/>
</dbReference>
<evidence type="ECO:0000259" key="2">
    <source>
        <dbReference type="Pfam" id="PF00857"/>
    </source>
</evidence>
<dbReference type="PANTHER" id="PTHR43540:SF6">
    <property type="entry name" value="ISOCHORISMATASE-LIKE DOMAIN-CONTAINING PROTEIN"/>
    <property type="match status" value="1"/>
</dbReference>
<keyword evidence="4" id="KW-1185">Reference proteome</keyword>
<dbReference type="GO" id="GO:0016787">
    <property type="term" value="F:hydrolase activity"/>
    <property type="evidence" value="ECO:0007669"/>
    <property type="project" value="UniProtKB-KW"/>
</dbReference>
<feature type="domain" description="Isochorismatase-like" evidence="2">
    <location>
        <begin position="12"/>
        <end position="187"/>
    </location>
</feature>
<name>A0A5N5UP07_MYCPH</name>
<accession>A0A5N5UP07</accession>
<dbReference type="InterPro" id="IPR036380">
    <property type="entry name" value="Isochorismatase-like_sf"/>
</dbReference>
<dbReference type="AlphaFoldDB" id="A0A5N5UP07"/>
<dbReference type="Proteomes" id="UP000325690">
    <property type="component" value="Unassembled WGS sequence"/>
</dbReference>
<dbReference type="GeneID" id="74302346"/>
<dbReference type="InterPro" id="IPR000868">
    <property type="entry name" value="Isochorismatase-like_dom"/>
</dbReference>
<evidence type="ECO:0000313" key="3">
    <source>
        <dbReference type="EMBL" id="KAB7751331.1"/>
    </source>
</evidence>
<proteinExistence type="predicted"/>
<dbReference type="EMBL" id="ANBP01000055">
    <property type="protein sequence ID" value="KAB7751331.1"/>
    <property type="molecule type" value="Genomic_DNA"/>
</dbReference>
<evidence type="ECO:0000256" key="1">
    <source>
        <dbReference type="ARBA" id="ARBA00022801"/>
    </source>
</evidence>
<comment type="caution">
    <text evidence="3">The sequence shown here is derived from an EMBL/GenBank/DDBJ whole genome shotgun (WGS) entry which is preliminary data.</text>
</comment>
<organism evidence="3 4">
    <name type="scientific">Mycolicibacterium phlei DSM 43239 = CCUG 21000</name>
    <dbReference type="NCBI Taxonomy" id="1226750"/>
    <lineage>
        <taxon>Bacteria</taxon>
        <taxon>Bacillati</taxon>
        <taxon>Actinomycetota</taxon>
        <taxon>Actinomycetes</taxon>
        <taxon>Mycobacteriales</taxon>
        <taxon>Mycobacteriaceae</taxon>
        <taxon>Mycolicibacterium</taxon>
    </lineage>
</organism>
<keyword evidence="1 3" id="KW-0378">Hydrolase</keyword>